<evidence type="ECO:0000256" key="1">
    <source>
        <dbReference type="SAM" id="MobiDB-lite"/>
    </source>
</evidence>
<dbReference type="SUPFAM" id="SSF52540">
    <property type="entry name" value="P-loop containing nucleoside triphosphate hydrolases"/>
    <property type="match status" value="2"/>
</dbReference>
<dbReference type="GO" id="GO:0005524">
    <property type="term" value="F:ATP binding"/>
    <property type="evidence" value="ECO:0007669"/>
    <property type="project" value="InterPro"/>
</dbReference>
<reference evidence="3 4" key="1">
    <citation type="journal article" date="2015" name="Genome Biol. Evol.">
        <title>Comparative Genomics of a Bacterivorous Green Alga Reveals Evolutionary Causalities and Consequences of Phago-Mixotrophic Mode of Nutrition.</title>
        <authorList>
            <person name="Burns J.A."/>
            <person name="Paasch A."/>
            <person name="Narechania A."/>
            <person name="Kim E."/>
        </authorList>
    </citation>
    <scope>NUCLEOTIDE SEQUENCE [LARGE SCALE GENOMIC DNA]</scope>
    <source>
        <strain evidence="3 4">PLY_AMNH</strain>
    </source>
</reference>
<dbReference type="Gene3D" id="3.40.50.300">
    <property type="entry name" value="P-loop containing nucleotide triphosphate hydrolases"/>
    <property type="match status" value="1"/>
</dbReference>
<dbReference type="InterPro" id="IPR001650">
    <property type="entry name" value="Helicase_C-like"/>
</dbReference>
<gene>
    <name evidence="3" type="ORF">CYMTET_47766</name>
</gene>
<protein>
    <recommendedName>
        <fullName evidence="2">Helicase ATP-binding domain-containing protein</fullName>
    </recommendedName>
</protein>
<comment type="caution">
    <text evidence="3">The sequence shown here is derived from an EMBL/GenBank/DDBJ whole genome shotgun (WGS) entry which is preliminary data.</text>
</comment>
<dbReference type="InterPro" id="IPR014001">
    <property type="entry name" value="Helicase_ATP-bd"/>
</dbReference>
<evidence type="ECO:0000313" key="4">
    <source>
        <dbReference type="Proteomes" id="UP001190700"/>
    </source>
</evidence>
<evidence type="ECO:0000259" key="2">
    <source>
        <dbReference type="PROSITE" id="PS51192"/>
    </source>
</evidence>
<dbReference type="InterPro" id="IPR038718">
    <property type="entry name" value="SNF2-like_sf"/>
</dbReference>
<dbReference type="Gene3D" id="3.40.50.10810">
    <property type="entry name" value="Tandem AAA-ATPase domain"/>
    <property type="match status" value="1"/>
</dbReference>
<dbReference type="PROSITE" id="PS51192">
    <property type="entry name" value="HELICASE_ATP_BIND_1"/>
    <property type="match status" value="1"/>
</dbReference>
<dbReference type="InterPro" id="IPR027417">
    <property type="entry name" value="P-loop_NTPase"/>
</dbReference>
<organism evidence="3 4">
    <name type="scientific">Cymbomonas tetramitiformis</name>
    <dbReference type="NCBI Taxonomy" id="36881"/>
    <lineage>
        <taxon>Eukaryota</taxon>
        <taxon>Viridiplantae</taxon>
        <taxon>Chlorophyta</taxon>
        <taxon>Pyramimonadophyceae</taxon>
        <taxon>Pyramimonadales</taxon>
        <taxon>Pyramimonadaceae</taxon>
        <taxon>Cymbomonas</taxon>
    </lineage>
</organism>
<feature type="region of interest" description="Disordered" evidence="1">
    <location>
        <begin position="613"/>
        <end position="652"/>
    </location>
</feature>
<dbReference type="Pfam" id="PF00176">
    <property type="entry name" value="SNF2-rel_dom"/>
    <property type="match status" value="1"/>
</dbReference>
<feature type="domain" description="Helicase ATP-binding" evidence="2">
    <location>
        <begin position="22"/>
        <end position="223"/>
    </location>
</feature>
<sequence>MAAVSKVVLKDYQEATANLAHQRLCTEGLSQFLVGSVGAGKTAVALRIFNLLASESGRCTLNEKRPCLVLLLCPNCVLRQWEDEAPRLGIPPENILVYHGDRRRRLVAYEEWGARARASVVEAPHRVPFLCLTTFETFKSDMSNGGFKLRIPWNLVAMDEAHVLRNGVEKSFDEEVKLSLKTYAAIEQHLFIPFRPRMLFITATVVMNHQLDAFSLARWTEMPAGLLIKKEWNERTLVYKRARGHMVAKHVSIIEVPPVPSVTMLVEKLVRSEREIVSSSAGYDELQKRLTKLRKTLAEQGRGPQSELKRMHLRLSRNAFLAAVTRCRRGEIHPYFFEQRVKVVTPIVDGASSAHRPTATRSVSKEPQLTSEDIARVVQEYPLSDCAKMNAVVEWCRSLTAADNKHRKGLVICDYKQPLQILAQYLRESNLPQVAVFEHYGGGGKANVTKIAHFQKLLLSTADSEAAVLLATRGSMGVGVNLYSAQRTFLMNLAWSRADDTQALGRMQRPLVQESHEWFATRTILADEPLAATAEDVAVPKSAFTVEEWMHTIQDSKQNMATELFQDSMVDVDEEDEDPPIVDSVDGAASLEGDAKPMSNSLAILQALLNTKHHSGGESEKAKKEKRKTVPSTSSKKAKRVKPTTVASLTPV</sequence>
<proteinExistence type="predicted"/>
<dbReference type="SMART" id="SM00487">
    <property type="entry name" value="DEXDc"/>
    <property type="match status" value="1"/>
</dbReference>
<accession>A0AAE0BVM5</accession>
<dbReference type="Pfam" id="PF00271">
    <property type="entry name" value="Helicase_C"/>
    <property type="match status" value="1"/>
</dbReference>
<dbReference type="Proteomes" id="UP001190700">
    <property type="component" value="Unassembled WGS sequence"/>
</dbReference>
<dbReference type="AlphaFoldDB" id="A0AAE0BVM5"/>
<keyword evidence="4" id="KW-1185">Reference proteome</keyword>
<dbReference type="PANTHER" id="PTHR10799">
    <property type="entry name" value="SNF2/RAD54 HELICASE FAMILY"/>
    <property type="match status" value="1"/>
</dbReference>
<evidence type="ECO:0000313" key="3">
    <source>
        <dbReference type="EMBL" id="KAK3242607.1"/>
    </source>
</evidence>
<dbReference type="InterPro" id="IPR000330">
    <property type="entry name" value="SNF2_N"/>
</dbReference>
<name>A0AAE0BVM5_9CHLO</name>
<dbReference type="EMBL" id="LGRX02033150">
    <property type="protein sequence ID" value="KAK3242607.1"/>
    <property type="molecule type" value="Genomic_DNA"/>
</dbReference>